<keyword evidence="3" id="KW-1185">Reference proteome</keyword>
<feature type="compositionally biased region" description="Basic and acidic residues" evidence="1">
    <location>
        <begin position="1"/>
        <end position="17"/>
    </location>
</feature>
<sequence length="215" mass="25044">MSEKRKRDPGDAVVKHTTDRKRQRKGFTVGSENLPDGVHRRKNQAIKQALIDRAKIKKDYAKLRKHANVSVEKETIPQPASMALDVKEDDDAEQEEEPTVAPHPDRQDLMDKEAEEPEAEQQKSFREPRQRRERKPKPMPFRKEHDQAQQRKAQMEEWRIAREAAEKERQAKIEERERFRKAMAKARTGGPNGQRKLGRESNVLLEKVKRMVGSG</sequence>
<feature type="compositionally biased region" description="Basic and acidic residues" evidence="1">
    <location>
        <begin position="120"/>
        <end position="130"/>
    </location>
</feature>
<accession>A0A0F4GP53</accession>
<evidence type="ECO:0000256" key="1">
    <source>
        <dbReference type="SAM" id="MobiDB-lite"/>
    </source>
</evidence>
<feature type="region of interest" description="Disordered" evidence="1">
    <location>
        <begin position="65"/>
        <end position="155"/>
    </location>
</feature>
<organism evidence="2 3">
    <name type="scientific">Zymoseptoria brevis</name>
    <dbReference type="NCBI Taxonomy" id="1047168"/>
    <lineage>
        <taxon>Eukaryota</taxon>
        <taxon>Fungi</taxon>
        <taxon>Dikarya</taxon>
        <taxon>Ascomycota</taxon>
        <taxon>Pezizomycotina</taxon>
        <taxon>Dothideomycetes</taxon>
        <taxon>Dothideomycetidae</taxon>
        <taxon>Mycosphaerellales</taxon>
        <taxon>Mycosphaerellaceae</taxon>
        <taxon>Zymoseptoria</taxon>
    </lineage>
</organism>
<comment type="caution">
    <text evidence="2">The sequence shown here is derived from an EMBL/GenBank/DDBJ whole genome shotgun (WGS) entry which is preliminary data.</text>
</comment>
<dbReference type="AlphaFoldDB" id="A0A0F4GP53"/>
<gene>
    <name evidence="2" type="ORF">TI39_contig368g00036</name>
</gene>
<feature type="compositionally biased region" description="Basic and acidic residues" evidence="1">
    <location>
        <begin position="141"/>
        <end position="155"/>
    </location>
</feature>
<dbReference type="PANTHER" id="PTHR41805">
    <property type="entry name" value="EXPRESSED PROTEIN"/>
    <property type="match status" value="1"/>
</dbReference>
<reference evidence="2 3" key="1">
    <citation type="submission" date="2015-03" db="EMBL/GenBank/DDBJ databases">
        <title>RNA-seq based gene annotation and comparative genomics of four Zymoseptoria species reveal species-specific pathogenicity related genes and transposable element activity.</title>
        <authorList>
            <person name="Grandaubert J."/>
            <person name="Bhattacharyya A."/>
            <person name="Stukenbrock E.H."/>
        </authorList>
    </citation>
    <scope>NUCLEOTIDE SEQUENCE [LARGE SCALE GENOMIC DNA]</scope>
    <source>
        <strain evidence="2 3">Zb18110</strain>
    </source>
</reference>
<dbReference type="EMBL" id="LAFY01000360">
    <property type="protein sequence ID" value="KJX99209.1"/>
    <property type="molecule type" value="Genomic_DNA"/>
</dbReference>
<evidence type="ECO:0008006" key="4">
    <source>
        <dbReference type="Google" id="ProtNLM"/>
    </source>
</evidence>
<protein>
    <recommendedName>
        <fullName evidence="4">rRNA-processing protein FYV7</fullName>
    </recommendedName>
</protein>
<feature type="region of interest" description="Disordered" evidence="1">
    <location>
        <begin position="1"/>
        <end position="41"/>
    </location>
</feature>
<evidence type="ECO:0000313" key="2">
    <source>
        <dbReference type="EMBL" id="KJX99209.1"/>
    </source>
</evidence>
<feature type="compositionally biased region" description="Basic and acidic residues" evidence="1">
    <location>
        <begin position="103"/>
        <end position="112"/>
    </location>
</feature>
<dbReference type="PANTHER" id="PTHR41805:SF1">
    <property type="entry name" value="RRNA-PROCESSING PROTEIN FYV7"/>
    <property type="match status" value="1"/>
</dbReference>
<dbReference type="OrthoDB" id="2135053at2759"/>
<name>A0A0F4GP53_9PEZI</name>
<feature type="compositionally biased region" description="Acidic residues" evidence="1">
    <location>
        <begin position="87"/>
        <end position="98"/>
    </location>
</feature>
<proteinExistence type="predicted"/>
<evidence type="ECO:0000313" key="3">
    <source>
        <dbReference type="Proteomes" id="UP000033647"/>
    </source>
</evidence>
<dbReference type="Proteomes" id="UP000033647">
    <property type="component" value="Unassembled WGS sequence"/>
</dbReference>